<comment type="caution">
    <text evidence="2">The sequence shown here is derived from an EMBL/GenBank/DDBJ whole genome shotgun (WGS) entry which is preliminary data.</text>
</comment>
<evidence type="ECO:0000256" key="1">
    <source>
        <dbReference type="SAM" id="Phobius"/>
    </source>
</evidence>
<feature type="transmembrane region" description="Helical" evidence="1">
    <location>
        <begin position="12"/>
        <end position="33"/>
    </location>
</feature>
<evidence type="ECO:0000313" key="3">
    <source>
        <dbReference type="Proteomes" id="UP000273119"/>
    </source>
</evidence>
<dbReference type="AlphaFoldDB" id="A0A496PGN9"/>
<accession>A0A496PGN9</accession>
<feature type="transmembrane region" description="Helical" evidence="1">
    <location>
        <begin position="158"/>
        <end position="181"/>
    </location>
</feature>
<protein>
    <recommendedName>
        <fullName evidence="4">HdeD family acid-resistance protein</fullName>
    </recommendedName>
</protein>
<evidence type="ECO:0008006" key="4">
    <source>
        <dbReference type="Google" id="ProtNLM"/>
    </source>
</evidence>
<dbReference type="EMBL" id="QQXL01000008">
    <property type="protein sequence ID" value="RKW69641.1"/>
    <property type="molecule type" value="Genomic_DNA"/>
</dbReference>
<keyword evidence="1" id="KW-0472">Membrane</keyword>
<dbReference type="PANTHER" id="PTHR34989">
    <property type="entry name" value="PROTEIN HDED"/>
    <property type="match status" value="1"/>
</dbReference>
<feature type="transmembrane region" description="Helical" evidence="1">
    <location>
        <begin position="101"/>
        <end position="121"/>
    </location>
</feature>
<organism evidence="2 3">
    <name type="scientific">Galactobacter caseinivorans</name>
    <dbReference type="NCBI Taxonomy" id="2676123"/>
    <lineage>
        <taxon>Bacteria</taxon>
        <taxon>Bacillati</taxon>
        <taxon>Actinomycetota</taxon>
        <taxon>Actinomycetes</taxon>
        <taxon>Micrococcales</taxon>
        <taxon>Micrococcaceae</taxon>
        <taxon>Galactobacter</taxon>
    </lineage>
</organism>
<evidence type="ECO:0000313" key="2">
    <source>
        <dbReference type="EMBL" id="RKW69641.1"/>
    </source>
</evidence>
<gene>
    <name evidence="2" type="ORF">DWQ67_12005</name>
</gene>
<dbReference type="Pfam" id="PF03729">
    <property type="entry name" value="DUF308"/>
    <property type="match status" value="2"/>
</dbReference>
<sequence>MAGLGEDLRKRTFTWLLVRGILALILGILLFVAPGFGAAAIGIFVAFSIGLWLIMDGTILCSMALRDKKVGAAKWGWVLAGGILTLLAGLVVLIFPLAIAAFLGLFILWTMAIALVLRGVADLGDRHLGGWGIALGVINILFGVVFAILLFANPTSALVSLVWVAGVYGVVFGVTGIVTAFRVRNAA</sequence>
<name>A0A496PGN9_9MICC</name>
<keyword evidence="3" id="KW-1185">Reference proteome</keyword>
<dbReference type="InterPro" id="IPR052712">
    <property type="entry name" value="Acid_resist_chaperone_HdeD"/>
</dbReference>
<dbReference type="Proteomes" id="UP000273119">
    <property type="component" value="Unassembled WGS sequence"/>
</dbReference>
<proteinExistence type="predicted"/>
<dbReference type="InterPro" id="IPR005325">
    <property type="entry name" value="DUF308_memb"/>
</dbReference>
<keyword evidence="1" id="KW-0812">Transmembrane</keyword>
<feature type="transmembrane region" description="Helical" evidence="1">
    <location>
        <begin position="39"/>
        <end position="65"/>
    </location>
</feature>
<feature type="transmembrane region" description="Helical" evidence="1">
    <location>
        <begin position="77"/>
        <end position="95"/>
    </location>
</feature>
<feature type="transmembrane region" description="Helical" evidence="1">
    <location>
        <begin position="128"/>
        <end position="152"/>
    </location>
</feature>
<dbReference type="PANTHER" id="PTHR34989:SF1">
    <property type="entry name" value="PROTEIN HDED"/>
    <property type="match status" value="1"/>
</dbReference>
<reference evidence="2 3" key="1">
    <citation type="submission" date="2018-07" db="EMBL/GenBank/DDBJ databases">
        <title>Arthrobacter sp. nov., isolated from raw cow's milk with high bacterial count.</title>
        <authorList>
            <person name="Hahne J."/>
            <person name="Isele D."/>
            <person name="Lipski A."/>
        </authorList>
    </citation>
    <scope>NUCLEOTIDE SEQUENCE [LARGE SCALE GENOMIC DNA]</scope>
    <source>
        <strain evidence="2 3">JZ R-183</strain>
    </source>
</reference>
<keyword evidence="1" id="KW-1133">Transmembrane helix</keyword>
<dbReference type="GO" id="GO:0005886">
    <property type="term" value="C:plasma membrane"/>
    <property type="evidence" value="ECO:0007669"/>
    <property type="project" value="TreeGrafter"/>
</dbReference>